<dbReference type="OrthoDB" id="6422937at2759"/>
<dbReference type="Gene3D" id="3.80.10.10">
    <property type="entry name" value="Ribonuclease Inhibitor"/>
    <property type="match status" value="2"/>
</dbReference>
<proteinExistence type="predicted"/>
<evidence type="ECO:0000313" key="2">
    <source>
        <dbReference type="Proteomes" id="UP000886998"/>
    </source>
</evidence>
<accession>A0A8X6XBA8</accession>
<dbReference type="Proteomes" id="UP000886998">
    <property type="component" value="Unassembled WGS sequence"/>
</dbReference>
<dbReference type="EMBL" id="BMAV01007558">
    <property type="protein sequence ID" value="GFY50573.1"/>
    <property type="molecule type" value="Genomic_DNA"/>
</dbReference>
<sequence>MSASNIKMCCFHYDTGQIMIEFDSDDEDEEQQNIGTLIQMDFVSKIPSLQHICLQTIEGNLIRFSEAVSTTIDANFRMNLHYLRQVHTPFFLNNKLKEENSINKAYWNLLLNEYLEELNLNSIQVKDQDDLIMKLDEIGHAIEKIRFDLSKTEDSKKDVVFVKNVLLKLQNLKILHLHSFVDDTVLNMLPSCCAKLEELRIPNCAVTEKGLKSLCQKEKNGGETPSLNLRVIDLSGITQINDGVSYLLKYMPSLELIVYEDLDFVLSNIYKHDVLKASEDKYNLTSFTIPFSFLSKRLSPLQGAFCILSMCCPFIKVLSVPIEIEQDLESISKLSGLEDFSASDNSPNHDLDLNWFLKQKGGALKRIEIRQFSMSINHLVESCPNLESFTFEATNFNLSNPNTNLKRLNNLYELHVKCVLYNDMSKQAVINILNFSPKLESLSFCHSDLKFPKEFSTELTKYLENSNLCTLKFYTCGIYVTMLETILLTCSSLKTLVLFQCHDIDSNNMEVLYKVSPSLKNKVEISCKDHKREDNCFSFFRDVYSCVPLYDKDYSHYDENQYLVWGR</sequence>
<protein>
    <submittedName>
        <fullName evidence="1">Uncharacterized protein</fullName>
    </submittedName>
</protein>
<gene>
    <name evidence="1" type="primary">AVEN_43707_1</name>
    <name evidence="1" type="ORF">TNIN_412411</name>
</gene>
<reference evidence="1" key="1">
    <citation type="submission" date="2020-08" db="EMBL/GenBank/DDBJ databases">
        <title>Multicomponent nature underlies the extraordinary mechanical properties of spider dragline silk.</title>
        <authorList>
            <person name="Kono N."/>
            <person name="Nakamura H."/>
            <person name="Mori M."/>
            <person name="Yoshida Y."/>
            <person name="Ohtoshi R."/>
            <person name="Malay A.D."/>
            <person name="Moran D.A.P."/>
            <person name="Tomita M."/>
            <person name="Numata K."/>
            <person name="Arakawa K."/>
        </authorList>
    </citation>
    <scope>NUCLEOTIDE SEQUENCE</scope>
</reference>
<name>A0A8X6XBA8_9ARAC</name>
<evidence type="ECO:0000313" key="1">
    <source>
        <dbReference type="EMBL" id="GFY50573.1"/>
    </source>
</evidence>
<comment type="caution">
    <text evidence="1">The sequence shown here is derived from an EMBL/GenBank/DDBJ whole genome shotgun (WGS) entry which is preliminary data.</text>
</comment>
<dbReference type="GO" id="GO:0019005">
    <property type="term" value="C:SCF ubiquitin ligase complex"/>
    <property type="evidence" value="ECO:0007669"/>
    <property type="project" value="TreeGrafter"/>
</dbReference>
<organism evidence="1 2">
    <name type="scientific">Trichonephila inaurata madagascariensis</name>
    <dbReference type="NCBI Taxonomy" id="2747483"/>
    <lineage>
        <taxon>Eukaryota</taxon>
        <taxon>Metazoa</taxon>
        <taxon>Ecdysozoa</taxon>
        <taxon>Arthropoda</taxon>
        <taxon>Chelicerata</taxon>
        <taxon>Arachnida</taxon>
        <taxon>Araneae</taxon>
        <taxon>Araneomorphae</taxon>
        <taxon>Entelegynae</taxon>
        <taxon>Araneoidea</taxon>
        <taxon>Nephilidae</taxon>
        <taxon>Trichonephila</taxon>
        <taxon>Trichonephila inaurata</taxon>
    </lineage>
</organism>
<dbReference type="SUPFAM" id="SSF52047">
    <property type="entry name" value="RNI-like"/>
    <property type="match status" value="1"/>
</dbReference>
<dbReference type="GO" id="GO:0031146">
    <property type="term" value="P:SCF-dependent proteasomal ubiquitin-dependent protein catabolic process"/>
    <property type="evidence" value="ECO:0007669"/>
    <property type="project" value="TreeGrafter"/>
</dbReference>
<keyword evidence="2" id="KW-1185">Reference proteome</keyword>
<dbReference type="PANTHER" id="PTHR13318">
    <property type="entry name" value="PARTNER OF PAIRED, ISOFORM B-RELATED"/>
    <property type="match status" value="1"/>
</dbReference>
<dbReference type="InterPro" id="IPR032675">
    <property type="entry name" value="LRR_dom_sf"/>
</dbReference>
<dbReference type="AlphaFoldDB" id="A0A8X6XBA8"/>